<evidence type="ECO:0000313" key="2">
    <source>
        <dbReference type="EMBL" id="PBK71501.1"/>
    </source>
</evidence>
<dbReference type="AlphaFoldDB" id="A0A2H3BKS3"/>
<sequence>MNITDEDGRYLDRFVDDEGVQFEERYTCCPYCECAMLATLLQHWTIPQGPAPIIGTSKLSCFGCRLYFTAYKNAMFELPVIDLPRQFVVTGAHNTLYLPWVSPYLTSINPDLHAVVQKNLLILAPKASVEYVKSRRRYSESTTHSSVEEDMVPHKPPRREWKTGSSKSS</sequence>
<organism evidence="2 3">
    <name type="scientific">Armillaria solidipes</name>
    <dbReference type="NCBI Taxonomy" id="1076256"/>
    <lineage>
        <taxon>Eukaryota</taxon>
        <taxon>Fungi</taxon>
        <taxon>Dikarya</taxon>
        <taxon>Basidiomycota</taxon>
        <taxon>Agaricomycotina</taxon>
        <taxon>Agaricomycetes</taxon>
        <taxon>Agaricomycetidae</taxon>
        <taxon>Agaricales</taxon>
        <taxon>Marasmiineae</taxon>
        <taxon>Physalacriaceae</taxon>
        <taxon>Armillaria</taxon>
    </lineage>
</organism>
<dbReference type="EMBL" id="KZ293424">
    <property type="protein sequence ID" value="PBK71501.1"/>
    <property type="molecule type" value="Genomic_DNA"/>
</dbReference>
<evidence type="ECO:0000313" key="3">
    <source>
        <dbReference type="Proteomes" id="UP000218334"/>
    </source>
</evidence>
<dbReference type="Pfam" id="PF14441">
    <property type="entry name" value="OTT_1508_deam"/>
    <property type="match status" value="1"/>
</dbReference>
<feature type="region of interest" description="Disordered" evidence="1">
    <location>
        <begin position="136"/>
        <end position="169"/>
    </location>
</feature>
<name>A0A2H3BKS3_9AGAR</name>
<protein>
    <submittedName>
        <fullName evidence="2">Uncharacterized protein</fullName>
    </submittedName>
</protein>
<evidence type="ECO:0000256" key="1">
    <source>
        <dbReference type="SAM" id="MobiDB-lite"/>
    </source>
</evidence>
<reference evidence="3" key="1">
    <citation type="journal article" date="2017" name="Nat. Ecol. Evol.">
        <title>Genome expansion and lineage-specific genetic innovations in the forest pathogenic fungi Armillaria.</title>
        <authorList>
            <person name="Sipos G."/>
            <person name="Prasanna A.N."/>
            <person name="Walter M.C."/>
            <person name="O'Connor E."/>
            <person name="Balint B."/>
            <person name="Krizsan K."/>
            <person name="Kiss B."/>
            <person name="Hess J."/>
            <person name="Varga T."/>
            <person name="Slot J."/>
            <person name="Riley R."/>
            <person name="Boka B."/>
            <person name="Rigling D."/>
            <person name="Barry K."/>
            <person name="Lee J."/>
            <person name="Mihaltcheva S."/>
            <person name="LaButti K."/>
            <person name="Lipzen A."/>
            <person name="Waldron R."/>
            <person name="Moloney N.M."/>
            <person name="Sperisen C."/>
            <person name="Kredics L."/>
            <person name="Vagvoelgyi C."/>
            <person name="Patrignani A."/>
            <person name="Fitzpatrick D."/>
            <person name="Nagy I."/>
            <person name="Doyle S."/>
            <person name="Anderson J.B."/>
            <person name="Grigoriev I.V."/>
            <person name="Gueldener U."/>
            <person name="Muensterkoetter M."/>
            <person name="Nagy L.G."/>
        </authorList>
    </citation>
    <scope>NUCLEOTIDE SEQUENCE [LARGE SCALE GENOMIC DNA]</scope>
    <source>
        <strain evidence="3">28-4</strain>
    </source>
</reference>
<gene>
    <name evidence="2" type="ORF">ARMSODRAFT_77753</name>
</gene>
<proteinExistence type="predicted"/>
<dbReference type="InterPro" id="IPR027796">
    <property type="entry name" value="OTT_1508_deam-like"/>
</dbReference>
<accession>A0A2H3BKS3</accession>
<dbReference type="Proteomes" id="UP000218334">
    <property type="component" value="Unassembled WGS sequence"/>
</dbReference>
<keyword evidence="3" id="KW-1185">Reference proteome</keyword>